<organism evidence="1">
    <name type="scientific">Anguilla anguilla</name>
    <name type="common">European freshwater eel</name>
    <name type="synonym">Muraena anguilla</name>
    <dbReference type="NCBI Taxonomy" id="7936"/>
    <lineage>
        <taxon>Eukaryota</taxon>
        <taxon>Metazoa</taxon>
        <taxon>Chordata</taxon>
        <taxon>Craniata</taxon>
        <taxon>Vertebrata</taxon>
        <taxon>Euteleostomi</taxon>
        <taxon>Actinopterygii</taxon>
        <taxon>Neopterygii</taxon>
        <taxon>Teleostei</taxon>
        <taxon>Anguilliformes</taxon>
        <taxon>Anguillidae</taxon>
        <taxon>Anguilla</taxon>
    </lineage>
</organism>
<dbReference type="EMBL" id="GBXM01002864">
    <property type="protein sequence ID" value="JAI05714.1"/>
    <property type="molecule type" value="Transcribed_RNA"/>
</dbReference>
<proteinExistence type="predicted"/>
<dbReference type="AlphaFoldDB" id="A0A0E9XVI1"/>
<reference evidence="1" key="2">
    <citation type="journal article" date="2015" name="Fish Shellfish Immunol.">
        <title>Early steps in the European eel (Anguilla anguilla)-Vibrio vulnificus interaction in the gills: Role of the RtxA13 toxin.</title>
        <authorList>
            <person name="Callol A."/>
            <person name="Pajuelo D."/>
            <person name="Ebbesson L."/>
            <person name="Teles M."/>
            <person name="MacKenzie S."/>
            <person name="Amaro C."/>
        </authorList>
    </citation>
    <scope>NUCLEOTIDE SEQUENCE</scope>
</reference>
<evidence type="ECO:0000313" key="1">
    <source>
        <dbReference type="EMBL" id="JAI05714.1"/>
    </source>
</evidence>
<name>A0A0E9XVI1_ANGAN</name>
<protein>
    <submittedName>
        <fullName evidence="1">Uncharacterized protein</fullName>
    </submittedName>
</protein>
<accession>A0A0E9XVI1</accession>
<sequence>MNSALWTLNRDVTNYVIFGPIAEKGGSESKKELFKKFSLEAVAHCTVRTHNTASFCSPVVLIASFCLKRSTSYEVYCLLMCPYHKSQMNGHA</sequence>
<reference evidence="1" key="1">
    <citation type="submission" date="2014-11" db="EMBL/GenBank/DDBJ databases">
        <authorList>
            <person name="Amaro Gonzalez C."/>
        </authorList>
    </citation>
    <scope>NUCLEOTIDE SEQUENCE</scope>
</reference>